<dbReference type="Proteomes" id="UP000218231">
    <property type="component" value="Unassembled WGS sequence"/>
</dbReference>
<evidence type="ECO:0000256" key="2">
    <source>
        <dbReference type="ARBA" id="ARBA00022692"/>
    </source>
</evidence>
<keyword evidence="3 5" id="KW-1133">Transmembrane helix</keyword>
<dbReference type="AlphaFoldDB" id="A0A2A2JIH9"/>
<dbReference type="EMBL" id="LIAE01010413">
    <property type="protein sequence ID" value="PAV61411.1"/>
    <property type="molecule type" value="Genomic_DNA"/>
</dbReference>
<feature type="domain" description="Neurotransmitter-gated ion-channel ligand-binding" evidence="6">
    <location>
        <begin position="19"/>
        <end position="221"/>
    </location>
</feature>
<dbReference type="InterPro" id="IPR006202">
    <property type="entry name" value="Neur_chan_lig-bd"/>
</dbReference>
<dbReference type="OrthoDB" id="5866477at2759"/>
<evidence type="ECO:0000256" key="5">
    <source>
        <dbReference type="SAM" id="Phobius"/>
    </source>
</evidence>
<dbReference type="PRINTS" id="PR00252">
    <property type="entry name" value="NRIONCHANNEL"/>
</dbReference>
<name>A0A2A2JIH9_9BILA</name>
<feature type="transmembrane region" description="Helical" evidence="5">
    <location>
        <begin position="257"/>
        <end position="273"/>
    </location>
</feature>
<dbReference type="InterPro" id="IPR036734">
    <property type="entry name" value="Neur_chan_lig-bd_sf"/>
</dbReference>
<evidence type="ECO:0000256" key="4">
    <source>
        <dbReference type="ARBA" id="ARBA00023136"/>
    </source>
</evidence>
<dbReference type="CDD" id="cd18989">
    <property type="entry name" value="LGIC_ECD_cation"/>
    <property type="match status" value="1"/>
</dbReference>
<dbReference type="Pfam" id="PF02931">
    <property type="entry name" value="Neur_chan_LBD"/>
    <property type="match status" value="1"/>
</dbReference>
<comment type="caution">
    <text evidence="7">The sequence shown here is derived from an EMBL/GenBank/DDBJ whole genome shotgun (WGS) entry which is preliminary data.</text>
</comment>
<evidence type="ECO:0000256" key="3">
    <source>
        <dbReference type="ARBA" id="ARBA00022989"/>
    </source>
</evidence>
<keyword evidence="2 5" id="KW-0812">Transmembrane</keyword>
<dbReference type="STRING" id="2018661.A0A2A2JIH9"/>
<dbReference type="InterPro" id="IPR006201">
    <property type="entry name" value="Neur_channel"/>
</dbReference>
<dbReference type="GO" id="GO:0016020">
    <property type="term" value="C:membrane"/>
    <property type="evidence" value="ECO:0007669"/>
    <property type="project" value="UniProtKB-SubCell"/>
</dbReference>
<organism evidence="7 8">
    <name type="scientific">Diploscapter pachys</name>
    <dbReference type="NCBI Taxonomy" id="2018661"/>
    <lineage>
        <taxon>Eukaryota</taxon>
        <taxon>Metazoa</taxon>
        <taxon>Ecdysozoa</taxon>
        <taxon>Nematoda</taxon>
        <taxon>Chromadorea</taxon>
        <taxon>Rhabditida</taxon>
        <taxon>Rhabditina</taxon>
        <taxon>Rhabditomorpha</taxon>
        <taxon>Rhabditoidea</taxon>
        <taxon>Rhabditidae</taxon>
        <taxon>Diploscapter</taxon>
    </lineage>
</organism>
<keyword evidence="8" id="KW-1185">Reference proteome</keyword>
<dbReference type="SUPFAM" id="SSF63712">
    <property type="entry name" value="Nicotinic receptor ligand binding domain-like"/>
    <property type="match status" value="1"/>
</dbReference>
<keyword evidence="4 5" id="KW-0472">Membrane</keyword>
<dbReference type="Gene3D" id="1.20.58.390">
    <property type="entry name" value="Neurotransmitter-gated ion-channel transmembrane domain"/>
    <property type="match status" value="1"/>
</dbReference>
<dbReference type="GO" id="GO:0005230">
    <property type="term" value="F:extracellular ligand-gated monoatomic ion channel activity"/>
    <property type="evidence" value="ECO:0007669"/>
    <property type="project" value="InterPro"/>
</dbReference>
<reference evidence="7 8" key="1">
    <citation type="journal article" date="2017" name="Curr. Biol.">
        <title>Genome architecture and evolution of a unichromosomal asexual nematode.</title>
        <authorList>
            <person name="Fradin H."/>
            <person name="Zegar C."/>
            <person name="Gutwein M."/>
            <person name="Lucas J."/>
            <person name="Kovtun M."/>
            <person name="Corcoran D."/>
            <person name="Baugh L.R."/>
            <person name="Kiontke K."/>
            <person name="Gunsalus K."/>
            <person name="Fitch D.H."/>
            <person name="Piano F."/>
        </authorList>
    </citation>
    <scope>NUCLEOTIDE SEQUENCE [LARGE SCALE GENOMIC DNA]</scope>
    <source>
        <strain evidence="7">PF1309</strain>
    </source>
</reference>
<dbReference type="InterPro" id="IPR038050">
    <property type="entry name" value="Neuro_actylchol_rec"/>
</dbReference>
<evidence type="ECO:0000313" key="8">
    <source>
        <dbReference type="Proteomes" id="UP000218231"/>
    </source>
</evidence>
<dbReference type="FunFam" id="2.70.170.10:FF:000028">
    <property type="entry name" value="AcetylCholine Receptor"/>
    <property type="match status" value="1"/>
</dbReference>
<comment type="subcellular location">
    <subcellularLocation>
        <location evidence="1">Membrane</location>
        <topology evidence="1">Multi-pass membrane protein</topology>
    </subcellularLocation>
</comment>
<accession>A0A2A2JIH9</accession>
<protein>
    <recommendedName>
        <fullName evidence="6">Neurotransmitter-gated ion-channel ligand-binding domain-containing protein</fullName>
    </recommendedName>
</protein>
<proteinExistence type="predicted"/>
<dbReference type="Gene3D" id="2.70.170.10">
    <property type="entry name" value="Neurotransmitter-gated ion-channel ligand-binding domain"/>
    <property type="match status" value="1"/>
</dbReference>
<evidence type="ECO:0000313" key="7">
    <source>
        <dbReference type="EMBL" id="PAV61411.1"/>
    </source>
</evidence>
<sequence length="328" mass="37613">MNSYGEAAMVYKNGDEAQDKLYENLFTNYSRYMAPYNVHPSATENPQGITISLWFLKIVDVEETIEQVDLVIVYLMNWADYRLTWSPADYNGIDSIFVYPKRIWMPDITIWSNNGFRDDRNEGQRIVKIFYNGSASAMVSASTDIVCSIDVRNMPFDTQNCKLTMGSYSINARVKVDIPMSLTIENLYTSSSGEWTLSNVTVVNNPRNSYASMYTFSLKRHATFYVTLITLPYFLICILTIFGVFKESQDPTSQLHLMVANVTALAFILNILSESLPKTEHVPYLAQNVYIDLSLTSVAYLTAMVRRPIIRYIIKRWIQPTEEKNKKA</sequence>
<dbReference type="InterPro" id="IPR036719">
    <property type="entry name" value="Neuro-gated_channel_TM_sf"/>
</dbReference>
<feature type="transmembrane region" description="Helical" evidence="5">
    <location>
        <begin position="222"/>
        <end position="245"/>
    </location>
</feature>
<dbReference type="GO" id="GO:0004888">
    <property type="term" value="F:transmembrane signaling receptor activity"/>
    <property type="evidence" value="ECO:0007669"/>
    <property type="project" value="InterPro"/>
</dbReference>
<dbReference type="PANTHER" id="PTHR18945">
    <property type="entry name" value="NEUROTRANSMITTER GATED ION CHANNEL"/>
    <property type="match status" value="1"/>
</dbReference>
<gene>
    <name evidence="7" type="ORF">WR25_01753</name>
</gene>
<evidence type="ECO:0000259" key="6">
    <source>
        <dbReference type="Pfam" id="PF02931"/>
    </source>
</evidence>
<evidence type="ECO:0000256" key="1">
    <source>
        <dbReference type="ARBA" id="ARBA00004141"/>
    </source>
</evidence>
<dbReference type="SUPFAM" id="SSF90112">
    <property type="entry name" value="Neurotransmitter-gated ion-channel transmembrane pore"/>
    <property type="match status" value="1"/>
</dbReference>